<name>A0A7K0G8M7_9ACTN</name>
<keyword evidence="10" id="KW-1185">Reference proteome</keyword>
<keyword evidence="7" id="KW-0418">Kinase</keyword>
<dbReference type="GO" id="GO:0016020">
    <property type="term" value="C:membrane"/>
    <property type="evidence" value="ECO:0007669"/>
    <property type="project" value="InterPro"/>
</dbReference>
<evidence type="ECO:0000256" key="7">
    <source>
        <dbReference type="ARBA" id="ARBA00022777"/>
    </source>
</evidence>
<dbReference type="SUPFAM" id="SSF53062">
    <property type="entry name" value="PTS system fructose IIA component-like"/>
    <property type="match status" value="1"/>
</dbReference>
<evidence type="ECO:0000256" key="4">
    <source>
        <dbReference type="ARBA" id="ARBA00022597"/>
    </source>
</evidence>
<gene>
    <name evidence="9" type="ORF">GJE22_03715</name>
</gene>
<keyword evidence="6" id="KW-0598">Phosphotransferase system</keyword>
<evidence type="ECO:0000256" key="5">
    <source>
        <dbReference type="ARBA" id="ARBA00022679"/>
    </source>
</evidence>
<dbReference type="Proteomes" id="UP000470010">
    <property type="component" value="Unassembled WGS sequence"/>
</dbReference>
<feature type="domain" description="PTS EIIA type-4" evidence="8">
    <location>
        <begin position="26"/>
        <end position="149"/>
    </location>
</feature>
<dbReference type="GO" id="GO:0009401">
    <property type="term" value="P:phosphoenolpyruvate-dependent sugar phosphotransferase system"/>
    <property type="evidence" value="ECO:0007669"/>
    <property type="project" value="UniProtKB-KW"/>
</dbReference>
<comment type="subcellular location">
    <subcellularLocation>
        <location evidence="1">Cytoplasm</location>
    </subcellularLocation>
</comment>
<dbReference type="PANTHER" id="PTHR33799">
    <property type="entry name" value="PTS PERMEASE-RELATED-RELATED"/>
    <property type="match status" value="1"/>
</dbReference>
<proteinExistence type="predicted"/>
<protein>
    <recommendedName>
        <fullName evidence="8">PTS EIIA type-4 domain-containing protein</fullName>
    </recommendedName>
</protein>
<evidence type="ECO:0000313" key="10">
    <source>
        <dbReference type="Proteomes" id="UP000470010"/>
    </source>
</evidence>
<evidence type="ECO:0000256" key="6">
    <source>
        <dbReference type="ARBA" id="ARBA00022683"/>
    </source>
</evidence>
<evidence type="ECO:0000259" key="8">
    <source>
        <dbReference type="PROSITE" id="PS51096"/>
    </source>
</evidence>
<dbReference type="CDD" id="cd00006">
    <property type="entry name" value="PTS_IIA_man"/>
    <property type="match status" value="1"/>
</dbReference>
<dbReference type="InterPro" id="IPR033887">
    <property type="entry name" value="PTS_IIA_man"/>
</dbReference>
<keyword evidence="4" id="KW-0762">Sugar transport</keyword>
<organism evidence="9 10">
    <name type="scientific">Enorma shizhengliae</name>
    <dbReference type="NCBI Taxonomy" id="2606615"/>
    <lineage>
        <taxon>Bacteria</taxon>
        <taxon>Bacillati</taxon>
        <taxon>Actinomycetota</taxon>
        <taxon>Coriobacteriia</taxon>
        <taxon>Coriobacteriales</taxon>
        <taxon>Coriobacteriaceae</taxon>
        <taxon>Enorma</taxon>
    </lineage>
</organism>
<evidence type="ECO:0000256" key="3">
    <source>
        <dbReference type="ARBA" id="ARBA00022490"/>
    </source>
</evidence>
<dbReference type="InterPro" id="IPR051471">
    <property type="entry name" value="Bacterial_PTS_sugar_comp"/>
</dbReference>
<dbReference type="Gene3D" id="3.40.50.510">
    <property type="entry name" value="Phosphotransferase system, mannose-type IIA component"/>
    <property type="match status" value="1"/>
</dbReference>
<evidence type="ECO:0000313" key="9">
    <source>
        <dbReference type="EMBL" id="MRX79714.1"/>
    </source>
</evidence>
<dbReference type="InterPro" id="IPR004701">
    <property type="entry name" value="PTS_EIIA_man-typ"/>
</dbReference>
<dbReference type="Pfam" id="PF03610">
    <property type="entry name" value="EIIA-man"/>
    <property type="match status" value="1"/>
</dbReference>
<keyword evidence="2" id="KW-0813">Transport</keyword>
<dbReference type="PROSITE" id="PS51096">
    <property type="entry name" value="PTS_EIIA_TYPE_4"/>
    <property type="match status" value="1"/>
</dbReference>
<dbReference type="AlphaFoldDB" id="A0A7K0G8M7"/>
<keyword evidence="3" id="KW-0963">Cytoplasm</keyword>
<evidence type="ECO:0000256" key="1">
    <source>
        <dbReference type="ARBA" id="ARBA00004496"/>
    </source>
</evidence>
<accession>A0A7K0G8M7</accession>
<sequence>MARGGPSRQDEAPCRANRCGWRTEMSFGVILATHAQIGCALLEGAEMLAGKQERARALALTENKSVAQFEAEFNEAYDEFAAAYDHVVVLCDIYGGTPFNVTSRAKLSGKQLTAFTGVNLPIVIDLLFSGDLTPDEVRAHVAEQAATSVQEIKVELAAEDEDDLDL</sequence>
<dbReference type="InterPro" id="IPR036662">
    <property type="entry name" value="PTS_EIIA_man-typ_sf"/>
</dbReference>
<comment type="caution">
    <text evidence="9">The sequence shown here is derived from an EMBL/GenBank/DDBJ whole genome shotgun (WGS) entry which is preliminary data.</text>
</comment>
<dbReference type="GO" id="GO:0005737">
    <property type="term" value="C:cytoplasm"/>
    <property type="evidence" value="ECO:0007669"/>
    <property type="project" value="UniProtKB-SubCell"/>
</dbReference>
<dbReference type="GO" id="GO:0016301">
    <property type="term" value="F:kinase activity"/>
    <property type="evidence" value="ECO:0007669"/>
    <property type="project" value="UniProtKB-KW"/>
</dbReference>
<dbReference type="EMBL" id="VTFZ01000003">
    <property type="protein sequence ID" value="MRX79714.1"/>
    <property type="molecule type" value="Genomic_DNA"/>
</dbReference>
<keyword evidence="5" id="KW-0808">Transferase</keyword>
<evidence type="ECO:0000256" key="2">
    <source>
        <dbReference type="ARBA" id="ARBA00022448"/>
    </source>
</evidence>
<reference evidence="10" key="1">
    <citation type="submission" date="2019-08" db="EMBL/GenBank/DDBJ databases">
        <title>Arthrobacter sp. nov., isolated from plateau pika and Tibetan wild ass.</title>
        <authorList>
            <person name="Ge Y."/>
        </authorList>
    </citation>
    <scope>NUCLEOTIDE SEQUENCE [LARGE SCALE GENOMIC DNA]</scope>
    <source>
        <strain evidence="10">HF-1365</strain>
    </source>
</reference>
<dbReference type="PANTHER" id="PTHR33799:SF1">
    <property type="entry name" value="PTS SYSTEM MANNOSE-SPECIFIC EIIAB COMPONENT-RELATED"/>
    <property type="match status" value="1"/>
</dbReference>